<protein>
    <submittedName>
        <fullName evidence="3">Uncharacterized protein</fullName>
    </submittedName>
</protein>
<feature type="transmembrane region" description="Helical" evidence="2">
    <location>
        <begin position="124"/>
        <end position="145"/>
    </location>
</feature>
<organism evidence="3 4">
    <name type="scientific">Microbacterium helvum</name>
    <dbReference type="NCBI Taxonomy" id="2773713"/>
    <lineage>
        <taxon>Bacteria</taxon>
        <taxon>Bacillati</taxon>
        <taxon>Actinomycetota</taxon>
        <taxon>Actinomycetes</taxon>
        <taxon>Micrococcales</taxon>
        <taxon>Microbacteriaceae</taxon>
        <taxon>Microbacterium</taxon>
    </lineage>
</organism>
<accession>A0ABR8NK23</accession>
<gene>
    <name evidence="3" type="ORF">IF188_03415</name>
</gene>
<feature type="transmembrane region" description="Helical" evidence="2">
    <location>
        <begin position="55"/>
        <end position="74"/>
    </location>
</feature>
<keyword evidence="2" id="KW-1133">Transmembrane helix</keyword>
<dbReference type="RefSeq" id="WP_191170399.1">
    <property type="nucleotide sequence ID" value="NZ_JACXZS010000002.1"/>
</dbReference>
<comment type="caution">
    <text evidence="3">The sequence shown here is derived from an EMBL/GenBank/DDBJ whole genome shotgun (WGS) entry which is preliminary data.</text>
</comment>
<dbReference type="EMBL" id="JACXZS010000002">
    <property type="protein sequence ID" value="MBD3940748.1"/>
    <property type="molecule type" value="Genomic_DNA"/>
</dbReference>
<keyword evidence="4" id="KW-1185">Reference proteome</keyword>
<keyword evidence="2" id="KW-0812">Transmembrane</keyword>
<evidence type="ECO:0000313" key="3">
    <source>
        <dbReference type="EMBL" id="MBD3940748.1"/>
    </source>
</evidence>
<evidence type="ECO:0000256" key="2">
    <source>
        <dbReference type="SAM" id="Phobius"/>
    </source>
</evidence>
<dbReference type="Proteomes" id="UP000598426">
    <property type="component" value="Unassembled WGS sequence"/>
</dbReference>
<sequence>MIVTDEYTDESRREDAADAAASADTIAADDVAAHDTAAPAQAPQYGVGPFSIREVSLAGAWLIAFIASFFPVYGEIGSGITVWGSGIDWVLTIGVPTVAIFLIVLRRLSPQGIRRVGSLAIDQFASVAFSVATVLWLAIIWNSFVTFLGGRVFAGTWVVWVEFVMMLAGVFLTVLAPFIPPFSEDFVGRAEIPAHRVARPVRAVSPRPAAPIAVASAEAQAPEAPLVYADYTASAESAAEAAAAGQADPAPYWDADGDVVGADSRPGAEAPTAVMSTVTAAEYAESAPERTAEPEPVAEIQPEPEVASEPQSEPAVETPAESEATPETASEPEPTAAPQHQAFWALVPEERDIVDEIGIPVFRIGPTAWALVIEDRGEVFVVRHEDGRIGYLHDVSGVTRG</sequence>
<feature type="region of interest" description="Disordered" evidence="1">
    <location>
        <begin position="246"/>
        <end position="337"/>
    </location>
</feature>
<evidence type="ECO:0000313" key="4">
    <source>
        <dbReference type="Proteomes" id="UP000598426"/>
    </source>
</evidence>
<proteinExistence type="predicted"/>
<feature type="compositionally biased region" description="Low complexity" evidence="1">
    <location>
        <begin position="312"/>
        <end position="337"/>
    </location>
</feature>
<evidence type="ECO:0000256" key="1">
    <source>
        <dbReference type="SAM" id="MobiDB-lite"/>
    </source>
</evidence>
<feature type="transmembrane region" description="Helical" evidence="2">
    <location>
        <begin position="80"/>
        <end position="104"/>
    </location>
</feature>
<keyword evidence="2" id="KW-0472">Membrane</keyword>
<reference evidence="3 4" key="1">
    <citation type="submission" date="2020-09" db="EMBL/GenBank/DDBJ databases">
        <title>Isolation and identification of active actinomycetes.</title>
        <authorList>
            <person name="Li X."/>
        </authorList>
    </citation>
    <scope>NUCLEOTIDE SEQUENCE [LARGE SCALE GENOMIC DNA]</scope>
    <source>
        <strain evidence="3 4">NEAU-LLC</strain>
    </source>
</reference>
<name>A0ABR8NK23_9MICO</name>
<feature type="transmembrane region" description="Helical" evidence="2">
    <location>
        <begin position="157"/>
        <end position="179"/>
    </location>
</feature>